<evidence type="ECO:0000313" key="2">
    <source>
        <dbReference type="Proteomes" id="UP000183635"/>
    </source>
</evidence>
<dbReference type="EMBL" id="FOPU01000049">
    <property type="protein sequence ID" value="SFH98533.1"/>
    <property type="molecule type" value="Genomic_DNA"/>
</dbReference>
<dbReference type="RefSeq" id="WP_074970662.1">
    <property type="nucleotide sequence ID" value="NZ_CBCRYP010000084.1"/>
</dbReference>
<dbReference type="Proteomes" id="UP000183635">
    <property type="component" value="Unassembled WGS sequence"/>
</dbReference>
<proteinExistence type="predicted"/>
<dbReference type="STRING" id="34004.SAMN04488021_1494"/>
<dbReference type="AlphaFoldDB" id="A0A1I3EI39"/>
<evidence type="ECO:0000313" key="1">
    <source>
        <dbReference type="EMBL" id="SFH98533.1"/>
    </source>
</evidence>
<dbReference type="OrthoDB" id="8410512at2"/>
<sequence length="158" mass="17648">MAQDNSGTSALTRSKPAFSDRALALPDFPGLEFRTALPEGLEWFASPQPVKDFDAASMFTRFERLWLGYVPQDRDRLAIGVYCARIVPGRVAIVADYGRLLARSWGPGNYGVDGDSLDFGEVMTGEDDSGFGRRRRISVWIDLPLRNGRMADRERRSS</sequence>
<name>A0A1I3EI39_9RHOB</name>
<accession>A0A1I3EI39</accession>
<organism evidence="1 2">
    <name type="scientific">Paracoccus aminovorans</name>
    <dbReference type="NCBI Taxonomy" id="34004"/>
    <lineage>
        <taxon>Bacteria</taxon>
        <taxon>Pseudomonadati</taxon>
        <taxon>Pseudomonadota</taxon>
        <taxon>Alphaproteobacteria</taxon>
        <taxon>Rhodobacterales</taxon>
        <taxon>Paracoccaceae</taxon>
        <taxon>Paracoccus</taxon>
    </lineage>
</organism>
<keyword evidence="2" id="KW-1185">Reference proteome</keyword>
<protein>
    <submittedName>
        <fullName evidence="1">Uncharacterized protein</fullName>
    </submittedName>
</protein>
<reference evidence="1 2" key="1">
    <citation type="submission" date="2016-10" db="EMBL/GenBank/DDBJ databases">
        <authorList>
            <person name="de Groot N.N."/>
        </authorList>
    </citation>
    <scope>NUCLEOTIDE SEQUENCE [LARGE SCALE GENOMIC DNA]</scope>
    <source>
        <strain evidence="1 2">DSM 8537</strain>
    </source>
</reference>
<gene>
    <name evidence="1" type="ORF">SAMN04488021_1494</name>
</gene>